<dbReference type="InterPro" id="IPR027417">
    <property type="entry name" value="P-loop_NTPase"/>
</dbReference>
<dbReference type="Gene3D" id="3.40.50.300">
    <property type="entry name" value="P-loop containing nucleotide triphosphate hydrolases"/>
    <property type="match status" value="1"/>
</dbReference>
<dbReference type="EMBL" id="DVLT01000069">
    <property type="protein sequence ID" value="HIU03729.1"/>
    <property type="molecule type" value="Genomic_DNA"/>
</dbReference>
<accession>A0A9D1HIU6</accession>
<organism evidence="1 2">
    <name type="scientific">Candidatus Onthocola gallistercoris</name>
    <dbReference type="NCBI Taxonomy" id="2840876"/>
    <lineage>
        <taxon>Bacteria</taxon>
        <taxon>Bacillati</taxon>
        <taxon>Bacillota</taxon>
        <taxon>Bacilli</taxon>
        <taxon>Candidatus Onthocola</taxon>
    </lineage>
</organism>
<comment type="caution">
    <text evidence="1">The sequence shown here is derived from an EMBL/GenBank/DDBJ whole genome shotgun (WGS) entry which is preliminary data.</text>
</comment>
<evidence type="ECO:0000313" key="1">
    <source>
        <dbReference type="EMBL" id="HIU03729.1"/>
    </source>
</evidence>
<reference evidence="1" key="1">
    <citation type="submission" date="2020-10" db="EMBL/GenBank/DDBJ databases">
        <authorList>
            <person name="Gilroy R."/>
        </authorList>
    </citation>
    <scope>NUCLEOTIDE SEQUENCE</scope>
    <source>
        <strain evidence="1">CHK187-14744</strain>
    </source>
</reference>
<dbReference type="Proteomes" id="UP000824164">
    <property type="component" value="Unassembled WGS sequence"/>
</dbReference>
<proteinExistence type="predicted"/>
<name>A0A9D1HIU6_9FIRM</name>
<dbReference type="AlphaFoldDB" id="A0A9D1HIU6"/>
<sequence>MMAENMIQMCREKDLRVIGLTTSTRYVDYKKKAGKELAKAMTEAGYPTGYSEDGARMEPSGKEQCLLVDIPPIHLFADGMNTAKKMDGVISVERYAYTRYKDFEVMLKALLEKNILFLGVVAHR</sequence>
<reference evidence="1" key="2">
    <citation type="journal article" date="2021" name="PeerJ">
        <title>Extensive microbial diversity within the chicken gut microbiome revealed by metagenomics and culture.</title>
        <authorList>
            <person name="Gilroy R."/>
            <person name="Ravi A."/>
            <person name="Getino M."/>
            <person name="Pursley I."/>
            <person name="Horton D.L."/>
            <person name="Alikhan N.F."/>
            <person name="Baker D."/>
            <person name="Gharbi K."/>
            <person name="Hall N."/>
            <person name="Watson M."/>
            <person name="Adriaenssens E.M."/>
            <person name="Foster-Nyarko E."/>
            <person name="Jarju S."/>
            <person name="Secka A."/>
            <person name="Antonio M."/>
            <person name="Oren A."/>
            <person name="Chaudhuri R.R."/>
            <person name="La Ragione R."/>
            <person name="Hildebrand F."/>
            <person name="Pallen M.J."/>
        </authorList>
    </citation>
    <scope>NUCLEOTIDE SEQUENCE</scope>
    <source>
        <strain evidence="1">CHK187-14744</strain>
    </source>
</reference>
<protein>
    <submittedName>
        <fullName evidence="1">Uncharacterized protein</fullName>
    </submittedName>
</protein>
<evidence type="ECO:0000313" key="2">
    <source>
        <dbReference type="Proteomes" id="UP000824164"/>
    </source>
</evidence>
<gene>
    <name evidence="1" type="ORF">IAB63_10810</name>
</gene>